<evidence type="ECO:0000313" key="6">
    <source>
        <dbReference type="Proteomes" id="UP000466794"/>
    </source>
</evidence>
<keyword evidence="6" id="KW-1185">Reference proteome</keyword>
<name>A0A7K1V9N4_9NOCA</name>
<gene>
    <name evidence="5" type="ORF">GPX89_39645</name>
</gene>
<dbReference type="GO" id="GO:0005525">
    <property type="term" value="F:GTP binding"/>
    <property type="evidence" value="ECO:0007669"/>
    <property type="project" value="UniProtKB-KW"/>
</dbReference>
<keyword evidence="4" id="KW-0342">GTP-binding</keyword>
<dbReference type="InterPro" id="IPR004130">
    <property type="entry name" value="Gpn"/>
</dbReference>
<dbReference type="GO" id="GO:0016787">
    <property type="term" value="F:hydrolase activity"/>
    <property type="evidence" value="ECO:0007669"/>
    <property type="project" value="UniProtKB-KW"/>
</dbReference>
<evidence type="ECO:0000256" key="1">
    <source>
        <dbReference type="ARBA" id="ARBA00005290"/>
    </source>
</evidence>
<evidence type="ECO:0000256" key="3">
    <source>
        <dbReference type="ARBA" id="ARBA00022801"/>
    </source>
</evidence>
<keyword evidence="3" id="KW-0378">Hydrolase</keyword>
<evidence type="ECO:0000313" key="5">
    <source>
        <dbReference type="EMBL" id="MVU83340.1"/>
    </source>
</evidence>
<comment type="caution">
    <text evidence="5">The sequence shown here is derived from an EMBL/GenBank/DDBJ whole genome shotgun (WGS) entry which is preliminary data.</text>
</comment>
<dbReference type="InterPro" id="IPR027417">
    <property type="entry name" value="P-loop_NTPase"/>
</dbReference>
<dbReference type="InterPro" id="IPR052705">
    <property type="entry name" value="Gliding_Motility_GTPase"/>
</dbReference>
<dbReference type="Pfam" id="PF03029">
    <property type="entry name" value="ATP_bind_1"/>
    <property type="match status" value="1"/>
</dbReference>
<reference evidence="5 6" key="1">
    <citation type="submission" date="2019-12" db="EMBL/GenBank/DDBJ databases">
        <title>Nocardia sp. nov. ET3-3 isolated from soil.</title>
        <authorList>
            <person name="Kanchanasin P."/>
            <person name="Tanasupawat S."/>
            <person name="Yuki M."/>
            <person name="Kudo T."/>
        </authorList>
    </citation>
    <scope>NUCLEOTIDE SEQUENCE [LARGE SCALE GENOMIC DNA]</scope>
    <source>
        <strain evidence="5 6">ET3-3</strain>
    </source>
</reference>
<comment type="similarity">
    <text evidence="1">Belongs to the GPN-loop GTPase family.</text>
</comment>
<proteinExistence type="inferred from homology"/>
<dbReference type="Proteomes" id="UP000466794">
    <property type="component" value="Unassembled WGS sequence"/>
</dbReference>
<keyword evidence="2" id="KW-0547">Nucleotide-binding</keyword>
<protein>
    <submittedName>
        <fullName evidence="5">ATP/GTP-binding protein</fullName>
    </submittedName>
</protein>
<evidence type="ECO:0000256" key="2">
    <source>
        <dbReference type="ARBA" id="ARBA00022741"/>
    </source>
</evidence>
<dbReference type="RefSeq" id="WP_157392943.1">
    <property type="nucleotide sequence ID" value="NZ_WRPP01000013.1"/>
</dbReference>
<sequence length="205" mass="22507">MDSASSDTRPARADAPLSAAARQGLKIVIVGGFGVGKTTMVRSISEIRPLDTEATMTQAGSEVDDLAGIAGKSTTTVAFDFGRITIDDEHVLYLFGAPGQERFWFLWDRLFSGALGAIVLVDQRRIADSWYAIDRLEHQRMPFIVACNNFSPGSALSEVREALDLDSHIPLVDCDARDRDACKQVLITLVEHLHHPETARWRSPA</sequence>
<dbReference type="Gene3D" id="3.40.50.300">
    <property type="entry name" value="P-loop containing nucleotide triphosphate hydrolases"/>
    <property type="match status" value="1"/>
</dbReference>
<dbReference type="SUPFAM" id="SSF52540">
    <property type="entry name" value="P-loop containing nucleoside triphosphate hydrolases"/>
    <property type="match status" value="1"/>
</dbReference>
<accession>A0A7K1V9N4</accession>
<dbReference type="EMBL" id="WRPP01000013">
    <property type="protein sequence ID" value="MVU83340.1"/>
    <property type="molecule type" value="Genomic_DNA"/>
</dbReference>
<dbReference type="AlphaFoldDB" id="A0A7K1V9N4"/>
<dbReference type="PANTHER" id="PTHR42708:SF1">
    <property type="entry name" value="GLIDING MOTILITY PROTEIN MGLA"/>
    <property type="match status" value="1"/>
</dbReference>
<dbReference type="PANTHER" id="PTHR42708">
    <property type="entry name" value="ATP/GTP-BINDING PROTEIN-RELATED"/>
    <property type="match status" value="1"/>
</dbReference>
<organism evidence="5 6">
    <name type="scientific">Nocardia terrae</name>
    <dbReference type="NCBI Taxonomy" id="2675851"/>
    <lineage>
        <taxon>Bacteria</taxon>
        <taxon>Bacillati</taxon>
        <taxon>Actinomycetota</taxon>
        <taxon>Actinomycetes</taxon>
        <taxon>Mycobacteriales</taxon>
        <taxon>Nocardiaceae</taxon>
        <taxon>Nocardia</taxon>
    </lineage>
</organism>
<dbReference type="CDD" id="cd00882">
    <property type="entry name" value="Ras_like_GTPase"/>
    <property type="match status" value="1"/>
</dbReference>
<evidence type="ECO:0000256" key="4">
    <source>
        <dbReference type="ARBA" id="ARBA00023134"/>
    </source>
</evidence>